<name>A0A0D8JBM6_9BACT</name>
<dbReference type="STRING" id="1544798.LH29_01970"/>
<proteinExistence type="predicted"/>
<organism evidence="1 2">
    <name type="scientific">Draconibacterium sediminis</name>
    <dbReference type="NCBI Taxonomy" id="1544798"/>
    <lineage>
        <taxon>Bacteria</taxon>
        <taxon>Pseudomonadati</taxon>
        <taxon>Bacteroidota</taxon>
        <taxon>Bacteroidia</taxon>
        <taxon>Marinilabiliales</taxon>
        <taxon>Prolixibacteraceae</taxon>
        <taxon>Draconibacterium</taxon>
    </lineage>
</organism>
<dbReference type="Gene3D" id="2.40.160.20">
    <property type="match status" value="1"/>
</dbReference>
<reference evidence="1 2" key="1">
    <citation type="submission" date="2014-09" db="EMBL/GenBank/DDBJ databases">
        <title>Draft Genome Sequence of Draconibacterium sp. JN14CK-3.</title>
        <authorList>
            <person name="Dong C."/>
            <person name="Lai Q."/>
            <person name="Shao Z."/>
        </authorList>
    </citation>
    <scope>NUCLEOTIDE SEQUENCE [LARGE SCALE GENOMIC DNA]</scope>
    <source>
        <strain evidence="1 2">JN14CK-3</strain>
    </source>
</reference>
<dbReference type="Proteomes" id="UP000032544">
    <property type="component" value="Unassembled WGS sequence"/>
</dbReference>
<dbReference type="AlphaFoldDB" id="A0A0D8JBM6"/>
<evidence type="ECO:0000313" key="1">
    <source>
        <dbReference type="EMBL" id="KJF44302.1"/>
    </source>
</evidence>
<sequence>MKKYIIISFILLATITLKAQEGTSIFINYLPSIPMGGTADFSNNISPRGVDFEVERFLNEELSVGFNIAWNLFREKIPEETFYHNDLTITAVQFRYTNIVPLQVNVKKYFSGEGDYIPYAGFGLGTSYNESRNDVGVFTLTEDKWLFNLAPEIGMLYDMNYKAWLSVKLKYNYGFKSGEFPSQSFLSLGLGIGLK</sequence>
<dbReference type="OrthoDB" id="1094316at2"/>
<keyword evidence="2" id="KW-1185">Reference proteome</keyword>
<protein>
    <recommendedName>
        <fullName evidence="3">Outer membrane protein beta-barrel domain-containing protein</fullName>
    </recommendedName>
</protein>
<dbReference type="SUPFAM" id="SSF56925">
    <property type="entry name" value="OMPA-like"/>
    <property type="match status" value="1"/>
</dbReference>
<accession>A0A0D8JBM6</accession>
<dbReference type="InterPro" id="IPR011250">
    <property type="entry name" value="OMP/PagP_B-barrel"/>
</dbReference>
<comment type="caution">
    <text evidence="1">The sequence shown here is derived from an EMBL/GenBank/DDBJ whole genome shotgun (WGS) entry which is preliminary data.</text>
</comment>
<gene>
    <name evidence="1" type="ORF">LH29_01970</name>
</gene>
<dbReference type="EMBL" id="JRHC01000001">
    <property type="protein sequence ID" value="KJF44302.1"/>
    <property type="molecule type" value="Genomic_DNA"/>
</dbReference>
<evidence type="ECO:0008006" key="3">
    <source>
        <dbReference type="Google" id="ProtNLM"/>
    </source>
</evidence>
<dbReference type="RefSeq" id="WP_045025857.1">
    <property type="nucleotide sequence ID" value="NZ_JRHC01000001.1"/>
</dbReference>
<evidence type="ECO:0000313" key="2">
    <source>
        <dbReference type="Proteomes" id="UP000032544"/>
    </source>
</evidence>